<evidence type="ECO:0000256" key="2">
    <source>
        <dbReference type="ARBA" id="ARBA00022777"/>
    </source>
</evidence>
<dbReference type="Pfam" id="PF00294">
    <property type="entry name" value="PfkB"/>
    <property type="match status" value="1"/>
</dbReference>
<name>A0A930EEU2_9FIRM</name>
<dbReference type="Proteomes" id="UP000722050">
    <property type="component" value="Unassembled WGS sequence"/>
</dbReference>
<dbReference type="PROSITE" id="PS00584">
    <property type="entry name" value="PFKB_KINASES_2"/>
    <property type="match status" value="1"/>
</dbReference>
<dbReference type="SUPFAM" id="SSF53613">
    <property type="entry name" value="Ribokinase-like"/>
    <property type="match status" value="1"/>
</dbReference>
<dbReference type="CDD" id="cd00287">
    <property type="entry name" value="ribokinase_pfkB_like"/>
    <property type="match status" value="1"/>
</dbReference>
<evidence type="ECO:0000259" key="3">
    <source>
        <dbReference type="Pfam" id="PF00294"/>
    </source>
</evidence>
<dbReference type="GO" id="GO:0016301">
    <property type="term" value="F:kinase activity"/>
    <property type="evidence" value="ECO:0007669"/>
    <property type="project" value="UniProtKB-KW"/>
</dbReference>
<dbReference type="InterPro" id="IPR029056">
    <property type="entry name" value="Ribokinase-like"/>
</dbReference>
<dbReference type="EMBL" id="JABZQH010000331">
    <property type="protein sequence ID" value="MBF1352915.1"/>
    <property type="molecule type" value="Genomic_DNA"/>
</dbReference>
<dbReference type="InterPro" id="IPR002173">
    <property type="entry name" value="Carboh/pur_kinase_PfkB_CS"/>
</dbReference>
<reference evidence="4" key="1">
    <citation type="submission" date="2020-04" db="EMBL/GenBank/DDBJ databases">
        <title>Deep metagenomics examines the oral microbiome during advanced dental caries in children, revealing novel taxa and co-occurrences with host molecules.</title>
        <authorList>
            <person name="Baker J.L."/>
            <person name="Morton J.T."/>
            <person name="Dinis M."/>
            <person name="Alvarez R."/>
            <person name="Tran N.C."/>
            <person name="Knight R."/>
            <person name="Edlund A."/>
        </authorList>
    </citation>
    <scope>NUCLEOTIDE SEQUENCE</scope>
    <source>
        <strain evidence="4">JCVI_24_bin.8</strain>
    </source>
</reference>
<evidence type="ECO:0000313" key="5">
    <source>
        <dbReference type="Proteomes" id="UP000722050"/>
    </source>
</evidence>
<evidence type="ECO:0000256" key="1">
    <source>
        <dbReference type="ARBA" id="ARBA00022679"/>
    </source>
</evidence>
<comment type="caution">
    <text evidence="4">The sequence shown here is derived from an EMBL/GenBank/DDBJ whole genome shotgun (WGS) entry which is preliminary data.</text>
</comment>
<dbReference type="InterPro" id="IPR011611">
    <property type="entry name" value="PfkB_dom"/>
</dbReference>
<protein>
    <recommendedName>
        <fullName evidence="3">Carbohydrate kinase PfkB domain-containing protein</fullName>
    </recommendedName>
</protein>
<dbReference type="Gene3D" id="3.40.1190.20">
    <property type="match status" value="1"/>
</dbReference>
<feature type="domain" description="Carbohydrate kinase PfkB" evidence="3">
    <location>
        <begin position="13"/>
        <end position="181"/>
    </location>
</feature>
<evidence type="ECO:0000313" key="4">
    <source>
        <dbReference type="EMBL" id="MBF1352915.1"/>
    </source>
</evidence>
<keyword evidence="1" id="KW-0808">Transferase</keyword>
<sequence length="182" mass="19959">AIDSNAESLFKVIVAISKEQENCISFFEPSNINFSATPSQLDTVNDSDIVYFSTHKRSFNETILSSIKNDSAKVIHNISSYFLQSKEYVSLMLDRSNILIGNELEMRALLESTNCSSPQDLFNYSPNLETIYATQGDAGSCIYSKDSTPCFVEAQDSESVSPVGAGDAYAAGVIYGIAKRME</sequence>
<proteinExistence type="predicted"/>
<accession>A0A930EEU2</accession>
<keyword evidence="2" id="KW-0418">Kinase</keyword>
<gene>
    <name evidence="4" type="ORF">HXM71_07380</name>
</gene>
<organism evidence="4 5">
    <name type="scientific">Mogibacterium diversum</name>
    <dbReference type="NCBI Taxonomy" id="114527"/>
    <lineage>
        <taxon>Bacteria</taxon>
        <taxon>Bacillati</taxon>
        <taxon>Bacillota</taxon>
        <taxon>Clostridia</taxon>
        <taxon>Peptostreptococcales</taxon>
        <taxon>Anaerovoracaceae</taxon>
        <taxon>Mogibacterium</taxon>
    </lineage>
</organism>
<dbReference type="AlphaFoldDB" id="A0A930EEU2"/>
<feature type="non-terminal residue" evidence="4">
    <location>
        <position position="1"/>
    </location>
</feature>